<dbReference type="GeneID" id="115888549"/>
<protein>
    <submittedName>
        <fullName evidence="4">Uncharacterized protein LOC115888549</fullName>
    </submittedName>
</protein>
<accession>A0A6J2YJF4</accession>
<organism evidence="3 4">
    <name type="scientific">Sitophilus oryzae</name>
    <name type="common">Rice weevil</name>
    <name type="synonym">Curculio oryzae</name>
    <dbReference type="NCBI Taxonomy" id="7048"/>
    <lineage>
        <taxon>Eukaryota</taxon>
        <taxon>Metazoa</taxon>
        <taxon>Ecdysozoa</taxon>
        <taxon>Arthropoda</taxon>
        <taxon>Hexapoda</taxon>
        <taxon>Insecta</taxon>
        <taxon>Pterygota</taxon>
        <taxon>Neoptera</taxon>
        <taxon>Endopterygota</taxon>
        <taxon>Coleoptera</taxon>
        <taxon>Polyphaga</taxon>
        <taxon>Cucujiformia</taxon>
        <taxon>Curculionidae</taxon>
        <taxon>Dryophthorinae</taxon>
        <taxon>Sitophilus</taxon>
    </lineage>
</organism>
<evidence type="ECO:0000313" key="4">
    <source>
        <dbReference type="RefSeq" id="XP_030764163.1"/>
    </source>
</evidence>
<name>A0A6J2YJF4_SITOR</name>
<dbReference type="RefSeq" id="XP_030764163.1">
    <property type="nucleotide sequence ID" value="XM_030908303.1"/>
</dbReference>
<dbReference type="Pfam" id="PF10545">
    <property type="entry name" value="MADF_DNA_bdg"/>
    <property type="match status" value="1"/>
</dbReference>
<evidence type="ECO:0000313" key="3">
    <source>
        <dbReference type="Proteomes" id="UP000504635"/>
    </source>
</evidence>
<sequence length="377" mass="43332">MDLIEEEIDTQMQSFVDIEDEKSDLRMVPKGILKQFIDTYRAHPALWQVKNKELYTNRNLKNRGYLELVKMWKKFDPEANQKMVKSKIQSLRGSFRKELKKVEKSKRSGTGVDEIYKSTLWYFKYMMFLTDHELPSESIDNIDDPSPSTSIINSTQQISETVEDISDSESVKHSVEAETTQVRSPVPKKRRYQNIDHNNINPQKRQKISEERQKKMFMAQCTEALTTKVTETDALAQYLSLKIQNVSNPEQKMYAEVLLTKVINKAILNKLTEATDLTEINMNLVQEPNYYTYHPPAASSSSSRSNTTHYTLTPLNSPDPLTVQYTQSTLQANSAPQGVNTSQEHSAPQEHNAFQESYDNNNGGPEIMLYADIQKQV</sequence>
<dbReference type="SMART" id="SM00595">
    <property type="entry name" value="MADF"/>
    <property type="match status" value="1"/>
</dbReference>
<dbReference type="PANTHER" id="PTHR21505:SF8">
    <property type="entry name" value="DPT-YFP REPRESSOR BY OVEREXPRESSION, ISOFORM D-RELATED"/>
    <property type="match status" value="1"/>
</dbReference>
<dbReference type="Proteomes" id="UP000504635">
    <property type="component" value="Unplaced"/>
</dbReference>
<evidence type="ECO:0000256" key="1">
    <source>
        <dbReference type="SAM" id="MobiDB-lite"/>
    </source>
</evidence>
<gene>
    <name evidence="4" type="primary">LOC115888549</name>
</gene>
<dbReference type="PROSITE" id="PS51029">
    <property type="entry name" value="MADF"/>
    <property type="match status" value="1"/>
</dbReference>
<reference evidence="4" key="1">
    <citation type="submission" date="2025-08" db="UniProtKB">
        <authorList>
            <consortium name="RefSeq"/>
        </authorList>
    </citation>
    <scope>IDENTIFICATION</scope>
    <source>
        <tissue evidence="4">Gonads</tissue>
    </source>
</reference>
<dbReference type="OrthoDB" id="6152242at2759"/>
<dbReference type="AlphaFoldDB" id="A0A6J2YJF4"/>
<keyword evidence="3" id="KW-1185">Reference proteome</keyword>
<feature type="compositionally biased region" description="Low complexity" evidence="1">
    <location>
        <begin position="295"/>
        <end position="311"/>
    </location>
</feature>
<feature type="region of interest" description="Disordered" evidence="1">
    <location>
        <begin position="295"/>
        <end position="363"/>
    </location>
</feature>
<dbReference type="InterPro" id="IPR006578">
    <property type="entry name" value="MADF-dom"/>
</dbReference>
<dbReference type="KEGG" id="soy:115888549"/>
<evidence type="ECO:0000259" key="2">
    <source>
        <dbReference type="PROSITE" id="PS51029"/>
    </source>
</evidence>
<dbReference type="InParanoid" id="A0A6J2YJF4"/>
<dbReference type="PANTHER" id="PTHR21505">
    <property type="entry name" value="MADF DOMAIN-CONTAINING PROTEIN-RELATED"/>
    <property type="match status" value="1"/>
</dbReference>
<feature type="compositionally biased region" description="Polar residues" evidence="1">
    <location>
        <begin position="352"/>
        <end position="363"/>
    </location>
</feature>
<feature type="domain" description="MADF" evidence="2">
    <location>
        <begin position="35"/>
        <end position="134"/>
    </location>
</feature>
<feature type="compositionally biased region" description="Polar residues" evidence="1">
    <location>
        <begin position="323"/>
        <end position="346"/>
    </location>
</feature>
<proteinExistence type="predicted"/>